<dbReference type="AlphaFoldDB" id="A0A1G1VMQ4"/>
<accession>A0A1G1VMQ4</accession>
<name>A0A1G1VMQ4_9BACT</name>
<evidence type="ECO:0000256" key="1">
    <source>
        <dbReference type="SAM" id="MobiDB-lite"/>
    </source>
</evidence>
<organism evidence="3 4">
    <name type="scientific">Candidatus Chisholmbacteria bacterium RIFCSPHIGHO2_01_FULL_49_18</name>
    <dbReference type="NCBI Taxonomy" id="1797590"/>
    <lineage>
        <taxon>Bacteria</taxon>
        <taxon>Candidatus Chisholmiibacteriota</taxon>
    </lineage>
</organism>
<sequence length="59" mass="6632">MAKDEKKANTSEDKQDTTTVLVHEEEKKKGKFPGRLVLIYVLLLAAGIFVGIIFRLATR</sequence>
<feature type="transmembrane region" description="Helical" evidence="2">
    <location>
        <begin position="37"/>
        <end position="57"/>
    </location>
</feature>
<evidence type="ECO:0000313" key="4">
    <source>
        <dbReference type="Proteomes" id="UP000179069"/>
    </source>
</evidence>
<evidence type="ECO:0000256" key="2">
    <source>
        <dbReference type="SAM" id="Phobius"/>
    </source>
</evidence>
<feature type="region of interest" description="Disordered" evidence="1">
    <location>
        <begin position="1"/>
        <end position="24"/>
    </location>
</feature>
<reference evidence="3 4" key="1">
    <citation type="journal article" date="2016" name="Nat. Commun.">
        <title>Thousands of microbial genomes shed light on interconnected biogeochemical processes in an aquifer system.</title>
        <authorList>
            <person name="Anantharaman K."/>
            <person name="Brown C.T."/>
            <person name="Hug L.A."/>
            <person name="Sharon I."/>
            <person name="Castelle C.J."/>
            <person name="Probst A.J."/>
            <person name="Thomas B.C."/>
            <person name="Singh A."/>
            <person name="Wilkins M.J."/>
            <person name="Karaoz U."/>
            <person name="Brodie E.L."/>
            <person name="Williams K.H."/>
            <person name="Hubbard S.S."/>
            <person name="Banfield J.F."/>
        </authorList>
    </citation>
    <scope>NUCLEOTIDE SEQUENCE [LARGE SCALE GENOMIC DNA]</scope>
</reference>
<evidence type="ECO:0000313" key="3">
    <source>
        <dbReference type="EMBL" id="OGY16686.1"/>
    </source>
</evidence>
<proteinExistence type="predicted"/>
<keyword evidence="2" id="KW-1133">Transmembrane helix</keyword>
<gene>
    <name evidence="3" type="ORF">A2785_01870</name>
</gene>
<keyword evidence="2" id="KW-0812">Transmembrane</keyword>
<protein>
    <submittedName>
        <fullName evidence="3">Uncharacterized protein</fullName>
    </submittedName>
</protein>
<comment type="caution">
    <text evidence="3">The sequence shown here is derived from an EMBL/GenBank/DDBJ whole genome shotgun (WGS) entry which is preliminary data.</text>
</comment>
<dbReference type="EMBL" id="MHCI01000012">
    <property type="protein sequence ID" value="OGY16686.1"/>
    <property type="molecule type" value="Genomic_DNA"/>
</dbReference>
<dbReference type="Proteomes" id="UP000179069">
    <property type="component" value="Unassembled WGS sequence"/>
</dbReference>
<keyword evidence="2" id="KW-0472">Membrane</keyword>